<organism evidence="3 4">
    <name type="scientific">Zalerion maritima</name>
    <dbReference type="NCBI Taxonomy" id="339359"/>
    <lineage>
        <taxon>Eukaryota</taxon>
        <taxon>Fungi</taxon>
        <taxon>Dikarya</taxon>
        <taxon>Ascomycota</taxon>
        <taxon>Pezizomycotina</taxon>
        <taxon>Sordariomycetes</taxon>
        <taxon>Lulworthiomycetidae</taxon>
        <taxon>Lulworthiales</taxon>
        <taxon>Lulworthiaceae</taxon>
        <taxon>Zalerion</taxon>
    </lineage>
</organism>
<comment type="caution">
    <text evidence="3">The sequence shown here is derived from an EMBL/GenBank/DDBJ whole genome shotgun (WGS) entry which is preliminary data.</text>
</comment>
<dbReference type="InterPro" id="IPR000845">
    <property type="entry name" value="Nucleoside_phosphorylase_d"/>
</dbReference>
<feature type="region of interest" description="Disordered" evidence="1">
    <location>
        <begin position="1"/>
        <end position="25"/>
    </location>
</feature>
<dbReference type="GO" id="GO:0003824">
    <property type="term" value="F:catalytic activity"/>
    <property type="evidence" value="ECO:0007669"/>
    <property type="project" value="InterPro"/>
</dbReference>
<evidence type="ECO:0000313" key="3">
    <source>
        <dbReference type="EMBL" id="KAJ2894497.1"/>
    </source>
</evidence>
<dbReference type="PANTHER" id="PTHR46082">
    <property type="entry name" value="ATP/GTP-BINDING PROTEIN-RELATED"/>
    <property type="match status" value="1"/>
</dbReference>
<dbReference type="Gene3D" id="3.40.50.1580">
    <property type="entry name" value="Nucleoside phosphorylase domain"/>
    <property type="match status" value="1"/>
</dbReference>
<protein>
    <recommendedName>
        <fullName evidence="2">Nucleoside phosphorylase domain-containing protein</fullName>
    </recommendedName>
</protein>
<dbReference type="Pfam" id="PF13374">
    <property type="entry name" value="TPR_10"/>
    <property type="match status" value="1"/>
</dbReference>
<feature type="region of interest" description="Disordered" evidence="1">
    <location>
        <begin position="1276"/>
        <end position="1314"/>
    </location>
</feature>
<dbReference type="Gene3D" id="3.40.50.300">
    <property type="entry name" value="P-loop containing nucleotide triphosphate hydrolases"/>
    <property type="match status" value="1"/>
</dbReference>
<dbReference type="InterPro" id="IPR053137">
    <property type="entry name" value="NLR-like"/>
</dbReference>
<dbReference type="InterPro" id="IPR035994">
    <property type="entry name" value="Nucleoside_phosphorylase_sf"/>
</dbReference>
<dbReference type="EMBL" id="JAKWBI020000491">
    <property type="protein sequence ID" value="KAJ2894497.1"/>
    <property type="molecule type" value="Genomic_DNA"/>
</dbReference>
<dbReference type="Pfam" id="PF13424">
    <property type="entry name" value="TPR_12"/>
    <property type="match status" value="3"/>
</dbReference>
<keyword evidence="4" id="KW-1185">Reference proteome</keyword>
<dbReference type="InterPro" id="IPR027417">
    <property type="entry name" value="P-loop_NTPase"/>
</dbReference>
<dbReference type="SMART" id="SM00028">
    <property type="entry name" value="TPR"/>
    <property type="match status" value="6"/>
</dbReference>
<feature type="compositionally biased region" description="Low complexity" evidence="1">
    <location>
        <begin position="8"/>
        <end position="18"/>
    </location>
</feature>
<dbReference type="InterPro" id="IPR019734">
    <property type="entry name" value="TPR_rpt"/>
</dbReference>
<accession>A0AAD5RIE5</accession>
<dbReference type="Proteomes" id="UP001201980">
    <property type="component" value="Unassembled WGS sequence"/>
</dbReference>
<reference evidence="3" key="1">
    <citation type="submission" date="2022-07" db="EMBL/GenBank/DDBJ databases">
        <title>Draft genome sequence of Zalerion maritima ATCC 34329, a (micro)plastics degrading marine fungus.</title>
        <authorList>
            <person name="Paco A."/>
            <person name="Goncalves M.F.M."/>
            <person name="Rocha-Santos T.A.P."/>
            <person name="Alves A."/>
        </authorList>
    </citation>
    <scope>NUCLEOTIDE SEQUENCE</scope>
    <source>
        <strain evidence="3">ATCC 34329</strain>
    </source>
</reference>
<name>A0AAD5RIE5_9PEZI</name>
<proteinExistence type="predicted"/>
<dbReference type="Gene3D" id="1.25.40.10">
    <property type="entry name" value="Tetratricopeptide repeat domain"/>
    <property type="match status" value="3"/>
</dbReference>
<dbReference type="SUPFAM" id="SSF52540">
    <property type="entry name" value="P-loop containing nucleoside triphosphate hydrolases"/>
    <property type="match status" value="1"/>
</dbReference>
<evidence type="ECO:0000259" key="2">
    <source>
        <dbReference type="Pfam" id="PF01048"/>
    </source>
</evidence>
<feature type="domain" description="Nucleoside phosphorylase" evidence="2">
    <location>
        <begin position="79"/>
        <end position="344"/>
    </location>
</feature>
<sequence length="1333" mass="148493">MEPLAELPSTRPAATATQPPLPPSPSNGDFEIAIFCALTLELIAAKAALDHCWDSNPDSDLQDDTLNAHYVGRAPADINSYTTGRIGRHNVVLVAMPHYGKISATAVATNCKHSFPKVKLALVVGICGGVPTTSNAGRPIALGDVVLSNGVIQYDLGRQYEGTFKRNTDLNLPPASDEVKSLLANLQSDIPGLESKVSKSLRFVERKLGSSATYPGVENDYLYDPSYPHKHHHLSSCPTGVCASAPASSCDDAAKATCQSLKCDKQHLLPRTRSSPHACVHMGVYASGDTVVKSSQYRDKLASESEGIIAFEMEAPGIWARFGGNCLVVKSVCDYADSHKNKLWQGYSAATAAACTRSLVLGLPVTMMKTLPEIPVLNKDVVVRHDLLGKLEELLPHDDGRKGNGGGFDLANQELPLNFLWLRKTQLALSYAHRRISSTYHHCPVFWVNADTDVTFTQDYKTIASYLDVSPALEDKDLLEAVRMALEKESRWLLVLDNVDDLRLFGINPEDGSAIGRTEGDGGLQANEEQAVNLRDFVPRRHSGTVLWTTRDGYIEGSLVNVGQAIRVPSMSLKEASQLFGIVRGRPVAEDETHDAQAVFLELDHLPLAITQAAAYIRRTSTTLSQYLVRIGEQQRRLAVLAKAQPNQYRPHVKTSILATWQVSIERMRQESEAAYRILHVLPFVDNQNIPREILVIAAGFGRRFKTVKWNGDYGRWQTYFHDHDEAEEEDVEEAIMRLRDFSFIGPAHGNTEDSTSQAYEMHKLVQDAARWNLSQKPQDQGLAHFSRAAILAMAYLFPLSEEGQQKTWGACERYLTHALRASEWSEMAGENVDAATLLLERLSCYLGHRSRWREREPVDKTRRTLLENAFGKEDLRSISSIFSLSVTLDGLGRSDECIQMEEHALGVLRRKLGNHSRDTINASSSYAISLRKMGRFSEAEDILTKTLRDSQQALGEADENTTAAMVRLAGVYKDLGRYWEAEKLEEKVFKLRRDALGENHPRTLESMHNLAATYLYLGRFEDAKKLFDRVWKFRCQEWGEHHPLTVLSLSGLARVYCELGHKEKAAELEKKVLTLQMEILGEYHPNTLIAMGNLAGTYSSMGLYEKAESFEQRVLLLRQRLLGEEHPDAIRAMVNLGVTLHRLGKHEEAEKFRRQAFLSSTHVLGESHSDTLFCEASLAATLTKLGRHEEARELFEEALERQRETLGEKHPDTLYSLYWLAHTRYSLGNLDAAVDLMDECAQGRRSALSHGHPETKDSETWLGTWMEEKAEQGGVGESAGAGAGQCMPGPAQSTDDDCSTIETARKPRPHLGFQTTIKTVFRSRRKRVGNGE</sequence>
<evidence type="ECO:0000256" key="1">
    <source>
        <dbReference type="SAM" id="MobiDB-lite"/>
    </source>
</evidence>
<gene>
    <name evidence="3" type="ORF">MKZ38_007499</name>
</gene>
<dbReference type="PANTHER" id="PTHR46082:SF6">
    <property type="entry name" value="AAA+ ATPASE DOMAIN-CONTAINING PROTEIN-RELATED"/>
    <property type="match status" value="1"/>
</dbReference>
<dbReference type="Pfam" id="PF01048">
    <property type="entry name" value="PNP_UDP_1"/>
    <property type="match status" value="1"/>
</dbReference>
<evidence type="ECO:0000313" key="4">
    <source>
        <dbReference type="Proteomes" id="UP001201980"/>
    </source>
</evidence>
<dbReference type="SUPFAM" id="SSF53167">
    <property type="entry name" value="Purine and uridine phosphorylases"/>
    <property type="match status" value="1"/>
</dbReference>
<dbReference type="InterPro" id="IPR011990">
    <property type="entry name" value="TPR-like_helical_dom_sf"/>
</dbReference>
<dbReference type="SUPFAM" id="SSF48452">
    <property type="entry name" value="TPR-like"/>
    <property type="match status" value="2"/>
</dbReference>
<dbReference type="GO" id="GO:0009116">
    <property type="term" value="P:nucleoside metabolic process"/>
    <property type="evidence" value="ECO:0007669"/>
    <property type="project" value="InterPro"/>
</dbReference>